<keyword evidence="15" id="KW-0094">Blood coagulation</keyword>
<feature type="active site" description="Charge relay system" evidence="26">
    <location>
        <position position="273"/>
    </location>
</feature>
<dbReference type="GO" id="GO:0007596">
    <property type="term" value="P:blood coagulation"/>
    <property type="evidence" value="ECO:0007669"/>
    <property type="project" value="UniProtKB-KW"/>
</dbReference>
<accession>A0A096M1Z8</accession>
<evidence type="ECO:0000256" key="5">
    <source>
        <dbReference type="ARBA" id="ARBA00022525"/>
    </source>
</evidence>
<dbReference type="GO" id="GO:0005783">
    <property type="term" value="C:endoplasmic reticulum"/>
    <property type="evidence" value="ECO:0007669"/>
    <property type="project" value="UniProtKB-SubCell"/>
</dbReference>
<dbReference type="GO" id="GO:0005794">
    <property type="term" value="C:Golgi apparatus"/>
    <property type="evidence" value="ECO:0007669"/>
    <property type="project" value="UniProtKB-SubCell"/>
</dbReference>
<dbReference type="CDD" id="cd00190">
    <property type="entry name" value="Tryp_SPc"/>
    <property type="match status" value="1"/>
</dbReference>
<dbReference type="Pfam" id="PF00089">
    <property type="entry name" value="Trypsin"/>
    <property type="match status" value="1"/>
</dbReference>
<feature type="domain" description="Peptidase S1" evidence="30">
    <location>
        <begin position="232"/>
        <end position="465"/>
    </location>
</feature>
<dbReference type="InterPro" id="IPR001254">
    <property type="entry name" value="Trypsin_dom"/>
</dbReference>
<keyword evidence="5" id="KW-0964">Secreted</keyword>
<keyword evidence="16" id="KW-0865">Zymogen</keyword>
<dbReference type="PRINTS" id="PR00722">
    <property type="entry name" value="CHYMOTRYPSIN"/>
</dbReference>
<dbReference type="SMART" id="SM00181">
    <property type="entry name" value="EGF"/>
    <property type="match status" value="2"/>
</dbReference>
<feature type="active site" description="Charge relay system" evidence="26">
    <location>
        <position position="417"/>
    </location>
</feature>
<comment type="subcellular location">
    <subcellularLocation>
        <location evidence="1">Endoplasmic reticulum</location>
    </subcellularLocation>
    <subcellularLocation>
        <location evidence="2">Golgi apparatus</location>
    </subcellularLocation>
    <subcellularLocation>
        <location evidence="3">Secreted</location>
    </subcellularLocation>
</comment>
<dbReference type="PROSITE" id="PS00135">
    <property type="entry name" value="TRYPSIN_SER"/>
    <property type="match status" value="1"/>
</dbReference>
<dbReference type="InterPro" id="IPR050442">
    <property type="entry name" value="Peptidase_S1_coag_factors"/>
</dbReference>
<dbReference type="SMART" id="SM00179">
    <property type="entry name" value="EGF_CA"/>
    <property type="match status" value="1"/>
</dbReference>
<evidence type="ECO:0000256" key="21">
    <source>
        <dbReference type="ARBA" id="ARBA00038995"/>
    </source>
</evidence>
<dbReference type="Gene3D" id="2.10.25.10">
    <property type="entry name" value="Laminin"/>
    <property type="match status" value="2"/>
</dbReference>
<dbReference type="InterPro" id="IPR012224">
    <property type="entry name" value="Pept_S1A_FX"/>
</dbReference>
<dbReference type="GO" id="GO:0005615">
    <property type="term" value="C:extracellular space"/>
    <property type="evidence" value="ECO:0007669"/>
    <property type="project" value="TreeGrafter"/>
</dbReference>
<dbReference type="PROSITE" id="PS01187">
    <property type="entry name" value="EGF_CA"/>
    <property type="match status" value="1"/>
</dbReference>
<evidence type="ECO:0000256" key="9">
    <source>
        <dbReference type="ARBA" id="ARBA00022696"/>
    </source>
</evidence>
<evidence type="ECO:0000256" key="24">
    <source>
        <dbReference type="ARBA" id="ARBA00042403"/>
    </source>
</evidence>
<evidence type="ECO:0000256" key="12">
    <source>
        <dbReference type="ARBA" id="ARBA00022825"/>
    </source>
</evidence>
<keyword evidence="18" id="KW-0325">Glycoprotein</keyword>
<dbReference type="Pfam" id="PF14670">
    <property type="entry name" value="FXa_inhibition"/>
    <property type="match status" value="1"/>
</dbReference>
<evidence type="ECO:0000256" key="19">
    <source>
        <dbReference type="ARBA" id="ARBA00036045"/>
    </source>
</evidence>
<reference evidence="32" key="2">
    <citation type="submission" date="2025-08" db="UniProtKB">
        <authorList>
            <consortium name="Ensembl"/>
        </authorList>
    </citation>
    <scope>IDENTIFICATION</scope>
</reference>
<keyword evidence="14" id="KW-0333">Golgi apparatus</keyword>
<evidence type="ECO:0000256" key="2">
    <source>
        <dbReference type="ARBA" id="ARBA00004555"/>
    </source>
</evidence>
<dbReference type="InterPro" id="IPR043504">
    <property type="entry name" value="Peptidase_S1_PA_chymotrypsin"/>
</dbReference>
<feature type="disulfide bond" evidence="27">
    <location>
        <begin position="87"/>
        <end position="97"/>
    </location>
</feature>
<dbReference type="PROSITE" id="PS50998">
    <property type="entry name" value="GLA_2"/>
    <property type="match status" value="1"/>
</dbReference>
<protein>
    <recommendedName>
        <fullName evidence="22">Vitamin K-dependent protein C</fullName>
        <ecNumber evidence="21">3.4.21.69</ecNumber>
    </recommendedName>
    <alternativeName>
        <fullName evidence="25">Anticoagulant protein C</fullName>
    </alternativeName>
    <alternativeName>
        <fullName evidence="23">Autoprothrombin IIA</fullName>
    </alternativeName>
    <alternativeName>
        <fullName evidence="24">Blood coagulation factor XIV</fullName>
    </alternativeName>
</protein>
<dbReference type="EMBL" id="AYCK01022185">
    <property type="status" value="NOT_ANNOTATED_CDS"/>
    <property type="molecule type" value="Genomic_DNA"/>
</dbReference>
<dbReference type="PANTHER" id="PTHR24278">
    <property type="entry name" value="COAGULATION FACTOR"/>
    <property type="match status" value="1"/>
</dbReference>
<evidence type="ECO:0000256" key="16">
    <source>
        <dbReference type="ARBA" id="ARBA00023145"/>
    </source>
</evidence>
<evidence type="ECO:0000256" key="15">
    <source>
        <dbReference type="ARBA" id="ARBA00023084"/>
    </source>
</evidence>
<evidence type="ECO:0000256" key="18">
    <source>
        <dbReference type="ARBA" id="ARBA00023180"/>
    </source>
</evidence>
<evidence type="ECO:0000256" key="7">
    <source>
        <dbReference type="ARBA" id="ARBA00022670"/>
    </source>
</evidence>
<dbReference type="PROSITE" id="PS00010">
    <property type="entry name" value="ASX_HYDROXYL"/>
    <property type="match status" value="1"/>
</dbReference>
<dbReference type="Pfam" id="PF00594">
    <property type="entry name" value="Gla"/>
    <property type="match status" value="1"/>
</dbReference>
<dbReference type="PIRSF" id="PIRSF001143">
    <property type="entry name" value="Factor_X"/>
    <property type="match status" value="1"/>
</dbReference>
<dbReference type="PROSITE" id="PS50026">
    <property type="entry name" value="EGF_3"/>
    <property type="match status" value="1"/>
</dbReference>
<comment type="catalytic activity">
    <reaction evidence="19">
        <text>Degradation of blood coagulation factors Va and VIIIa.</text>
        <dbReference type="EC" id="3.4.21.69"/>
    </reaction>
</comment>
<evidence type="ECO:0000259" key="29">
    <source>
        <dbReference type="PROSITE" id="PS50026"/>
    </source>
</evidence>
<feature type="disulfide bond" evidence="27">
    <location>
        <begin position="108"/>
        <end position="117"/>
    </location>
</feature>
<dbReference type="FunFam" id="2.40.10.10:FF:000003">
    <property type="entry name" value="Transmembrane serine protease 3"/>
    <property type="match status" value="1"/>
</dbReference>
<dbReference type="SMART" id="SM00069">
    <property type="entry name" value="GLA"/>
    <property type="match status" value="1"/>
</dbReference>
<dbReference type="PANTHER" id="PTHR24278:SF0">
    <property type="entry name" value="VITAMIN K-DEPENDENT PROTEIN C"/>
    <property type="match status" value="1"/>
</dbReference>
<keyword evidence="10 28" id="KW-0378">Hydrolase</keyword>
<dbReference type="PROSITE" id="PS00011">
    <property type="entry name" value="GLA_1"/>
    <property type="match status" value="1"/>
</dbReference>
<evidence type="ECO:0000256" key="11">
    <source>
        <dbReference type="ARBA" id="ARBA00022824"/>
    </source>
</evidence>
<evidence type="ECO:0000256" key="28">
    <source>
        <dbReference type="RuleBase" id="RU363034"/>
    </source>
</evidence>
<evidence type="ECO:0000256" key="25">
    <source>
        <dbReference type="ARBA" id="ARBA00042906"/>
    </source>
</evidence>
<evidence type="ECO:0000256" key="8">
    <source>
        <dbReference type="ARBA" id="ARBA00022685"/>
    </source>
</evidence>
<dbReference type="InterPro" id="IPR009003">
    <property type="entry name" value="Peptidase_S1_PA"/>
</dbReference>
<keyword evidence="12 28" id="KW-0720">Serine protease</keyword>
<dbReference type="InterPro" id="IPR000742">
    <property type="entry name" value="EGF"/>
</dbReference>
<dbReference type="Ensembl" id="ENSPFOT00000030867.1">
    <property type="protein sequence ID" value="ENSPFOP00000025439.1"/>
    <property type="gene ID" value="ENSPFOG00000005309.2"/>
</dbReference>
<comment type="function">
    <text evidence="20">Protein C is a vitamin K-dependent serine protease that regulates blood coagulation by inactivating factors Va and VIIIa in the presence of calcium ions and phospholipids. Exerts a protective effect on the endothelial cell barrier function.</text>
</comment>
<dbReference type="InterPro" id="IPR018114">
    <property type="entry name" value="TRYPSIN_HIS"/>
</dbReference>
<keyword evidence="7 28" id="KW-0645">Protease</keyword>
<feature type="active site" description="Charge relay system" evidence="26">
    <location>
        <position position="319"/>
    </location>
</feature>
<dbReference type="PROSITE" id="PS00022">
    <property type="entry name" value="EGF_1"/>
    <property type="match status" value="1"/>
</dbReference>
<name>A0A096M1Z8_POEFO</name>
<evidence type="ECO:0000256" key="13">
    <source>
        <dbReference type="ARBA" id="ARBA00022837"/>
    </source>
</evidence>
<dbReference type="SUPFAM" id="SSF50494">
    <property type="entry name" value="Trypsin-like serine proteases"/>
    <property type="match status" value="1"/>
</dbReference>
<dbReference type="PROSITE" id="PS50240">
    <property type="entry name" value="TRYPSIN_DOM"/>
    <property type="match status" value="1"/>
</dbReference>
<evidence type="ECO:0000256" key="1">
    <source>
        <dbReference type="ARBA" id="ARBA00004240"/>
    </source>
</evidence>
<evidence type="ECO:0000256" key="6">
    <source>
        <dbReference type="ARBA" id="ARBA00022536"/>
    </source>
</evidence>
<evidence type="ECO:0000256" key="4">
    <source>
        <dbReference type="ARBA" id="ARBA00022479"/>
    </source>
</evidence>
<comment type="caution">
    <text evidence="27">Lacks conserved residue(s) required for the propagation of feature annotation.</text>
</comment>
<keyword evidence="8" id="KW-0165">Cleavage on pair of basic residues</keyword>
<feature type="domain" description="EGF-like" evidence="29">
    <location>
        <begin position="83"/>
        <end position="118"/>
    </location>
</feature>
<dbReference type="EC" id="3.4.21.69" evidence="21"/>
<dbReference type="GO" id="GO:0005509">
    <property type="term" value="F:calcium ion binding"/>
    <property type="evidence" value="ECO:0007669"/>
    <property type="project" value="InterPro"/>
</dbReference>
<dbReference type="Proteomes" id="UP000028760">
    <property type="component" value="Unassembled WGS sequence"/>
</dbReference>
<dbReference type="InterPro" id="IPR017857">
    <property type="entry name" value="Coagulation_fac-like_Gla_dom"/>
</dbReference>
<dbReference type="FunFam" id="4.10.740.10:FF:000001">
    <property type="entry name" value="vitamin K-dependent protein S"/>
    <property type="match status" value="1"/>
</dbReference>
<reference evidence="32" key="3">
    <citation type="submission" date="2025-09" db="UniProtKB">
        <authorList>
            <consortium name="Ensembl"/>
        </authorList>
    </citation>
    <scope>IDENTIFICATION</scope>
</reference>
<dbReference type="GO" id="GO:0006508">
    <property type="term" value="P:proteolysis"/>
    <property type="evidence" value="ECO:0007669"/>
    <property type="project" value="UniProtKB-KW"/>
</dbReference>
<dbReference type="InterPro" id="IPR033116">
    <property type="entry name" value="TRYPSIN_SER"/>
</dbReference>
<sequence length="474" mass="53273">APCSACWSASLCGRLQPSACQVFSDPPSAHMLLRSRRANSFLEELKPPNKERECVEEKCDFEEAREIFQTREATLEFWTVYTDGNQCQSHMCVHGDCMDQHQDYKCVCYHGYEGRYCQHNVTATNCSVDNGDCDHECSESADGARRSCSCLNGYKLDDDSRKCSPRIANWEPVKSASVMVNHTMKELQTDRSANYKFISPAILRTGMQHAPLDILINRSEYSEPMDGLLPWTVGGEVGKKGESPWQVLVMNARGHFHCGGVLIDENWVLTAAHCLENNFRFTVRLGDYERTRNEGTEVSIRVAKTFKHPKYNSRTVDNDIALMRLQSPAPFSKYIVPACLPGRALAEKVLHLNGTTTVVTGWGKDDSGRYSSALNVIKVPLINHTACSQQMFPHEITDNVLCAGILGQKIDACEGDSGGPMVTLYRDTWFLVGLVSWGERCGMVDKLGIYTKVSNYNEWITQVQEEWDRGHQPQ</sequence>
<dbReference type="PRINTS" id="PR00001">
    <property type="entry name" value="GLABLOOD"/>
</dbReference>
<dbReference type="InterPro" id="IPR000294">
    <property type="entry name" value="GLA_domain"/>
</dbReference>
<dbReference type="InterPro" id="IPR001881">
    <property type="entry name" value="EGF-like_Ca-bd_dom"/>
</dbReference>
<evidence type="ECO:0000256" key="26">
    <source>
        <dbReference type="PIRSR" id="PIRSR001143-1"/>
    </source>
</evidence>
<evidence type="ECO:0000256" key="14">
    <source>
        <dbReference type="ARBA" id="ARBA00023034"/>
    </source>
</evidence>
<dbReference type="SMART" id="SM00020">
    <property type="entry name" value="Tryp_SPc"/>
    <property type="match status" value="1"/>
</dbReference>
<evidence type="ECO:0000313" key="33">
    <source>
        <dbReference type="Proteomes" id="UP000028760"/>
    </source>
</evidence>
<dbReference type="Gene3D" id="4.10.740.10">
    <property type="entry name" value="Coagulation Factor IX"/>
    <property type="match status" value="1"/>
</dbReference>
<dbReference type="AlphaFoldDB" id="A0A096M1Z8"/>
<keyword evidence="17 27" id="KW-1015">Disulfide bond</keyword>
<evidence type="ECO:0000256" key="27">
    <source>
        <dbReference type="PROSITE-ProRule" id="PRU00076"/>
    </source>
</evidence>
<dbReference type="EMBL" id="AYCK01022186">
    <property type="status" value="NOT_ANNOTATED_CDS"/>
    <property type="molecule type" value="Genomic_DNA"/>
</dbReference>
<evidence type="ECO:0000256" key="10">
    <source>
        <dbReference type="ARBA" id="ARBA00022801"/>
    </source>
</evidence>
<evidence type="ECO:0000256" key="3">
    <source>
        <dbReference type="ARBA" id="ARBA00004613"/>
    </source>
</evidence>
<feature type="domain" description="Gla" evidence="31">
    <location>
        <begin position="37"/>
        <end position="83"/>
    </location>
</feature>
<organism evidence="32 33">
    <name type="scientific">Poecilia formosa</name>
    <name type="common">Amazon molly</name>
    <name type="synonym">Limia formosa</name>
    <dbReference type="NCBI Taxonomy" id="48698"/>
    <lineage>
        <taxon>Eukaryota</taxon>
        <taxon>Metazoa</taxon>
        <taxon>Chordata</taxon>
        <taxon>Craniata</taxon>
        <taxon>Vertebrata</taxon>
        <taxon>Euteleostomi</taxon>
        <taxon>Actinopterygii</taxon>
        <taxon>Neopterygii</taxon>
        <taxon>Teleostei</taxon>
        <taxon>Neoteleostei</taxon>
        <taxon>Acanthomorphata</taxon>
        <taxon>Ovalentaria</taxon>
        <taxon>Atherinomorphae</taxon>
        <taxon>Cyprinodontiformes</taxon>
        <taxon>Poeciliidae</taxon>
        <taxon>Poeciliinae</taxon>
        <taxon>Poecilia</taxon>
    </lineage>
</organism>
<dbReference type="EMBL" id="AYCK01022184">
    <property type="status" value="NOT_ANNOTATED_CDS"/>
    <property type="molecule type" value="Genomic_DNA"/>
</dbReference>
<dbReference type="InterPro" id="IPR001314">
    <property type="entry name" value="Peptidase_S1A"/>
</dbReference>
<dbReference type="GeneTree" id="ENSGT00940000154474"/>
<keyword evidence="4" id="KW-0301">Gamma-carboxyglutamic acid</keyword>
<dbReference type="InterPro" id="IPR035972">
    <property type="entry name" value="GLA-like_dom_SF"/>
</dbReference>
<dbReference type="SUPFAM" id="SSF57630">
    <property type="entry name" value="GLA-domain"/>
    <property type="match status" value="1"/>
</dbReference>
<reference evidence="33" key="1">
    <citation type="submission" date="2013-10" db="EMBL/GenBank/DDBJ databases">
        <authorList>
            <person name="Schartl M."/>
            <person name="Warren W."/>
        </authorList>
    </citation>
    <scope>NUCLEOTIDE SEQUENCE [LARGE SCALE GENOMIC DNA]</scope>
    <source>
        <strain evidence="33">female</strain>
    </source>
</reference>
<dbReference type="GO" id="GO:0004252">
    <property type="term" value="F:serine-type endopeptidase activity"/>
    <property type="evidence" value="ECO:0007669"/>
    <property type="project" value="UniProtKB-EC"/>
</dbReference>
<evidence type="ECO:0000256" key="20">
    <source>
        <dbReference type="ARBA" id="ARBA00037553"/>
    </source>
</evidence>
<keyword evidence="13" id="KW-0106">Calcium</keyword>
<keyword evidence="6 27" id="KW-0245">EGF-like domain</keyword>
<evidence type="ECO:0000256" key="17">
    <source>
        <dbReference type="ARBA" id="ARBA00023157"/>
    </source>
</evidence>
<evidence type="ECO:0000256" key="22">
    <source>
        <dbReference type="ARBA" id="ARBA00040219"/>
    </source>
</evidence>
<dbReference type="Gene3D" id="2.40.10.10">
    <property type="entry name" value="Trypsin-like serine proteases"/>
    <property type="match status" value="2"/>
</dbReference>
<keyword evidence="9" id="KW-0356">Hemostasis</keyword>
<keyword evidence="33" id="KW-1185">Reference proteome</keyword>
<evidence type="ECO:0000259" key="31">
    <source>
        <dbReference type="PROSITE" id="PS50998"/>
    </source>
</evidence>
<keyword evidence="11" id="KW-0256">Endoplasmic reticulum</keyword>
<dbReference type="PROSITE" id="PS01186">
    <property type="entry name" value="EGF_2"/>
    <property type="match status" value="1"/>
</dbReference>
<evidence type="ECO:0000259" key="30">
    <source>
        <dbReference type="PROSITE" id="PS50240"/>
    </source>
</evidence>
<evidence type="ECO:0000256" key="23">
    <source>
        <dbReference type="ARBA" id="ARBA00041306"/>
    </source>
</evidence>
<dbReference type="InterPro" id="IPR000152">
    <property type="entry name" value="EGF-type_Asp/Asn_hydroxyl_site"/>
</dbReference>
<dbReference type="PROSITE" id="PS00134">
    <property type="entry name" value="TRYPSIN_HIS"/>
    <property type="match status" value="1"/>
</dbReference>
<evidence type="ECO:0000313" key="32">
    <source>
        <dbReference type="Ensembl" id="ENSPFOP00000025439.1"/>
    </source>
</evidence>
<dbReference type="SUPFAM" id="SSF57196">
    <property type="entry name" value="EGF/Laminin"/>
    <property type="match status" value="1"/>
</dbReference>
<dbReference type="InterPro" id="IPR018097">
    <property type="entry name" value="EGF_Ca-bd_CS"/>
</dbReference>
<proteinExistence type="predicted"/>
<dbReference type="OMA" id="VAPHNEC"/>